<dbReference type="InterPro" id="IPR043128">
    <property type="entry name" value="Rev_trsase/Diguanyl_cyclase"/>
</dbReference>
<evidence type="ECO:0000256" key="1">
    <source>
        <dbReference type="ARBA" id="ARBA00012528"/>
    </source>
</evidence>
<evidence type="ECO:0000313" key="7">
    <source>
        <dbReference type="Proteomes" id="UP000270626"/>
    </source>
</evidence>
<dbReference type="PANTHER" id="PTHR45138:SF9">
    <property type="entry name" value="DIGUANYLATE CYCLASE DGCM-RELATED"/>
    <property type="match status" value="1"/>
</dbReference>
<evidence type="ECO:0000256" key="3">
    <source>
        <dbReference type="PROSITE-ProRule" id="PRU00169"/>
    </source>
</evidence>
<proteinExistence type="predicted"/>
<evidence type="ECO:0000256" key="2">
    <source>
        <dbReference type="ARBA" id="ARBA00034247"/>
    </source>
</evidence>
<dbReference type="Pfam" id="PF00072">
    <property type="entry name" value="Response_reg"/>
    <property type="match status" value="1"/>
</dbReference>
<dbReference type="InterPro" id="IPR001789">
    <property type="entry name" value="Sig_transdc_resp-reg_receiver"/>
</dbReference>
<dbReference type="PROSITE" id="PS50887">
    <property type="entry name" value="GGDEF"/>
    <property type="match status" value="1"/>
</dbReference>
<dbReference type="Gene3D" id="3.40.50.2300">
    <property type="match status" value="1"/>
</dbReference>
<dbReference type="GO" id="GO:0005886">
    <property type="term" value="C:plasma membrane"/>
    <property type="evidence" value="ECO:0007669"/>
    <property type="project" value="TreeGrafter"/>
</dbReference>
<dbReference type="Gene3D" id="3.30.70.270">
    <property type="match status" value="1"/>
</dbReference>
<reference evidence="6 7" key="1">
    <citation type="submission" date="2018-10" db="EMBL/GenBank/DDBJ databases">
        <title>Genomic Encyclopedia of Type Strains, Phase IV (KMG-IV): sequencing the most valuable type-strain genomes for metagenomic binning, comparative biology and taxonomic classification.</title>
        <authorList>
            <person name="Goeker M."/>
        </authorList>
    </citation>
    <scope>NUCLEOTIDE SEQUENCE [LARGE SCALE GENOMIC DNA]</scope>
    <source>
        <strain evidence="6 7">DSM 23841</strain>
    </source>
</reference>
<dbReference type="InterPro" id="IPR000160">
    <property type="entry name" value="GGDEF_dom"/>
</dbReference>
<dbReference type="EC" id="2.7.7.65" evidence="1"/>
<comment type="caution">
    <text evidence="6">The sequence shown here is derived from an EMBL/GenBank/DDBJ whole genome shotgun (WGS) entry which is preliminary data.</text>
</comment>
<dbReference type="PANTHER" id="PTHR45138">
    <property type="entry name" value="REGULATORY COMPONENTS OF SENSORY TRANSDUCTION SYSTEM"/>
    <property type="match status" value="1"/>
</dbReference>
<dbReference type="NCBIfam" id="TIGR00254">
    <property type="entry name" value="GGDEF"/>
    <property type="match status" value="1"/>
</dbReference>
<dbReference type="Pfam" id="PF00990">
    <property type="entry name" value="GGDEF"/>
    <property type="match status" value="1"/>
</dbReference>
<dbReference type="AlphaFoldDB" id="A0A495WE19"/>
<organism evidence="6 7">
    <name type="scientific">Azonexus fungiphilus</name>
    <dbReference type="NCBI Taxonomy" id="146940"/>
    <lineage>
        <taxon>Bacteria</taxon>
        <taxon>Pseudomonadati</taxon>
        <taxon>Pseudomonadota</taxon>
        <taxon>Betaproteobacteria</taxon>
        <taxon>Rhodocyclales</taxon>
        <taxon>Azonexaceae</taxon>
        <taxon>Azonexus</taxon>
    </lineage>
</organism>
<dbReference type="InterPro" id="IPR029787">
    <property type="entry name" value="Nucleotide_cyclase"/>
</dbReference>
<dbReference type="InterPro" id="IPR011006">
    <property type="entry name" value="CheY-like_superfamily"/>
</dbReference>
<dbReference type="Proteomes" id="UP000270626">
    <property type="component" value="Unassembled WGS sequence"/>
</dbReference>
<keyword evidence="7" id="KW-1185">Reference proteome</keyword>
<keyword evidence="3" id="KW-0597">Phosphoprotein</keyword>
<dbReference type="PROSITE" id="PS50110">
    <property type="entry name" value="RESPONSE_REGULATORY"/>
    <property type="match status" value="1"/>
</dbReference>
<feature type="domain" description="Response regulatory" evidence="4">
    <location>
        <begin position="12"/>
        <end position="127"/>
    </location>
</feature>
<gene>
    <name evidence="6" type="ORF">DFR40_1487</name>
</gene>
<dbReference type="GO" id="GO:0000160">
    <property type="term" value="P:phosphorelay signal transduction system"/>
    <property type="evidence" value="ECO:0007669"/>
    <property type="project" value="InterPro"/>
</dbReference>
<dbReference type="SUPFAM" id="SSF55073">
    <property type="entry name" value="Nucleotide cyclase"/>
    <property type="match status" value="1"/>
</dbReference>
<feature type="modified residue" description="4-aspartylphosphate" evidence="3">
    <location>
        <position position="60"/>
    </location>
</feature>
<dbReference type="InterPro" id="IPR050469">
    <property type="entry name" value="Diguanylate_Cyclase"/>
</dbReference>
<sequence>MDKNQGMTALPTVLVVDDEKQNRDLLTELLHEDCRVILAKNGNQALERAREQQPDLILLDVLMPDMSGHEVIQTLKNDDATRHIPVIFISALDAPADEERGLDLGAVDYIAKPFHPSIVRKRVRNHLLSVHHRHLLENLAMIDSLTEIANRRRYAEVLESEWRRCARNAAPLSLAIVDVDHFKAYNDHLGHAAGDRVLRRIAQAMNGLLRRPGDLVARYGGEEFAVLLPETDADSGYQIGNELRQQIEALAIAHPASPVAPVITVSLGGMTIVPAGGDVDPRLFSGADAALYAAKAEGRNRAFWRLGD</sequence>
<dbReference type="SMART" id="SM00267">
    <property type="entry name" value="GGDEF"/>
    <property type="match status" value="1"/>
</dbReference>
<protein>
    <recommendedName>
        <fullName evidence="1">diguanylate cyclase</fullName>
        <ecNumber evidence="1">2.7.7.65</ecNumber>
    </recommendedName>
</protein>
<dbReference type="FunFam" id="3.30.70.270:FF:000001">
    <property type="entry name" value="Diguanylate cyclase domain protein"/>
    <property type="match status" value="1"/>
</dbReference>
<feature type="domain" description="GGDEF" evidence="5">
    <location>
        <begin position="170"/>
        <end position="307"/>
    </location>
</feature>
<dbReference type="EMBL" id="RBXP01000013">
    <property type="protein sequence ID" value="RKT59599.1"/>
    <property type="molecule type" value="Genomic_DNA"/>
</dbReference>
<accession>A0A495WE19</accession>
<comment type="catalytic activity">
    <reaction evidence="2">
        <text>2 GTP = 3',3'-c-di-GMP + 2 diphosphate</text>
        <dbReference type="Rhea" id="RHEA:24898"/>
        <dbReference type="ChEBI" id="CHEBI:33019"/>
        <dbReference type="ChEBI" id="CHEBI:37565"/>
        <dbReference type="ChEBI" id="CHEBI:58805"/>
        <dbReference type="EC" id="2.7.7.65"/>
    </reaction>
</comment>
<evidence type="ECO:0000259" key="5">
    <source>
        <dbReference type="PROSITE" id="PS50887"/>
    </source>
</evidence>
<dbReference type="GO" id="GO:1902201">
    <property type="term" value="P:negative regulation of bacterial-type flagellum-dependent cell motility"/>
    <property type="evidence" value="ECO:0007669"/>
    <property type="project" value="TreeGrafter"/>
</dbReference>
<evidence type="ECO:0000259" key="4">
    <source>
        <dbReference type="PROSITE" id="PS50110"/>
    </source>
</evidence>
<dbReference type="SUPFAM" id="SSF52172">
    <property type="entry name" value="CheY-like"/>
    <property type="match status" value="1"/>
</dbReference>
<evidence type="ECO:0000313" key="6">
    <source>
        <dbReference type="EMBL" id="RKT59599.1"/>
    </source>
</evidence>
<dbReference type="GO" id="GO:0052621">
    <property type="term" value="F:diguanylate cyclase activity"/>
    <property type="evidence" value="ECO:0007669"/>
    <property type="project" value="UniProtKB-EC"/>
</dbReference>
<dbReference type="GO" id="GO:0043709">
    <property type="term" value="P:cell adhesion involved in single-species biofilm formation"/>
    <property type="evidence" value="ECO:0007669"/>
    <property type="project" value="TreeGrafter"/>
</dbReference>
<name>A0A495WE19_9RHOO</name>
<dbReference type="CDD" id="cd01949">
    <property type="entry name" value="GGDEF"/>
    <property type="match status" value="1"/>
</dbReference>
<dbReference type="SMART" id="SM00448">
    <property type="entry name" value="REC"/>
    <property type="match status" value="1"/>
</dbReference>